<reference evidence="1 2" key="1">
    <citation type="submission" date="2021-08" db="EMBL/GenBank/DDBJ databases">
        <title>The genome sequence of Chitinophaga sp. B61.</title>
        <authorList>
            <person name="Zhang X."/>
        </authorList>
    </citation>
    <scope>NUCLEOTIDE SEQUENCE [LARGE SCALE GENOMIC DNA]</scope>
    <source>
        <strain evidence="1 2">B61</strain>
    </source>
</reference>
<sequence>MVYVNTLMGIAVTIQEDIINTVTIPGFETAVMIATRMHRGAGLVDSVNEKITRGGMVLPAILRDD</sequence>
<organism evidence="1 2">
    <name type="scientific">Chitinophaga rhizophila</name>
    <dbReference type="NCBI Taxonomy" id="2866212"/>
    <lineage>
        <taxon>Bacteria</taxon>
        <taxon>Pseudomonadati</taxon>
        <taxon>Bacteroidota</taxon>
        <taxon>Chitinophagia</taxon>
        <taxon>Chitinophagales</taxon>
        <taxon>Chitinophagaceae</taxon>
        <taxon>Chitinophaga</taxon>
    </lineage>
</organism>
<dbReference type="EMBL" id="JAICCF010000003">
    <property type="protein sequence ID" value="MBW8685939.1"/>
    <property type="molecule type" value="Genomic_DNA"/>
</dbReference>
<dbReference type="RefSeq" id="WP_220251266.1">
    <property type="nucleotide sequence ID" value="NZ_JAICCF010000003.1"/>
</dbReference>
<keyword evidence="2" id="KW-1185">Reference proteome</keyword>
<evidence type="ECO:0000313" key="2">
    <source>
        <dbReference type="Proteomes" id="UP000812961"/>
    </source>
</evidence>
<name>A0ABS7GE47_9BACT</name>
<proteinExistence type="predicted"/>
<protein>
    <submittedName>
        <fullName evidence="1">Uncharacterized protein</fullName>
    </submittedName>
</protein>
<accession>A0ABS7GE47</accession>
<gene>
    <name evidence="1" type="ORF">K1Y79_16485</name>
</gene>
<comment type="caution">
    <text evidence="1">The sequence shown here is derived from an EMBL/GenBank/DDBJ whole genome shotgun (WGS) entry which is preliminary data.</text>
</comment>
<dbReference type="Proteomes" id="UP000812961">
    <property type="component" value="Unassembled WGS sequence"/>
</dbReference>
<evidence type="ECO:0000313" key="1">
    <source>
        <dbReference type="EMBL" id="MBW8685939.1"/>
    </source>
</evidence>